<proteinExistence type="predicted"/>
<evidence type="ECO:0000256" key="6">
    <source>
        <dbReference type="SAM" id="Phobius"/>
    </source>
</evidence>
<dbReference type="PANTHER" id="PTHR28018:SF3">
    <property type="entry name" value="RESPIRATORY SUPERCOMPLEX FACTOR 2, MITOCHONDRIAL"/>
    <property type="match status" value="1"/>
</dbReference>
<evidence type="ECO:0000256" key="2">
    <source>
        <dbReference type="ARBA" id="ARBA00022692"/>
    </source>
</evidence>
<gene>
    <name evidence="8" type="ORF">D9613_004950</name>
</gene>
<feature type="compositionally biased region" description="Basic and acidic residues" evidence="5">
    <location>
        <begin position="194"/>
        <end position="207"/>
    </location>
</feature>
<evidence type="ECO:0000256" key="3">
    <source>
        <dbReference type="ARBA" id="ARBA00022989"/>
    </source>
</evidence>
<comment type="caution">
    <text evidence="8">The sequence shown here is derived from an EMBL/GenBank/DDBJ whole genome shotgun (WGS) entry which is preliminary data.</text>
</comment>
<dbReference type="InterPro" id="IPR007667">
    <property type="entry name" value="Hypoxia_induced_domain"/>
</dbReference>
<keyword evidence="4 6" id="KW-0472">Membrane</keyword>
<evidence type="ECO:0000256" key="5">
    <source>
        <dbReference type="SAM" id="MobiDB-lite"/>
    </source>
</evidence>
<dbReference type="Proteomes" id="UP000521872">
    <property type="component" value="Unassembled WGS sequence"/>
</dbReference>
<organism evidence="8 9">
    <name type="scientific">Agrocybe pediades</name>
    <dbReference type="NCBI Taxonomy" id="84607"/>
    <lineage>
        <taxon>Eukaryota</taxon>
        <taxon>Fungi</taxon>
        <taxon>Dikarya</taxon>
        <taxon>Basidiomycota</taxon>
        <taxon>Agaricomycotina</taxon>
        <taxon>Agaricomycetes</taxon>
        <taxon>Agaricomycetidae</taxon>
        <taxon>Agaricales</taxon>
        <taxon>Agaricineae</taxon>
        <taxon>Strophariaceae</taxon>
        <taxon>Agrocybe</taxon>
    </lineage>
</organism>
<feature type="domain" description="HIG1" evidence="7">
    <location>
        <begin position="90"/>
        <end position="181"/>
    </location>
</feature>
<reference evidence="8 9" key="1">
    <citation type="submission" date="2019-12" db="EMBL/GenBank/DDBJ databases">
        <authorList>
            <person name="Floudas D."/>
            <person name="Bentzer J."/>
            <person name="Ahren D."/>
            <person name="Johansson T."/>
            <person name="Persson P."/>
            <person name="Tunlid A."/>
        </authorList>
    </citation>
    <scope>NUCLEOTIDE SEQUENCE [LARGE SCALE GENOMIC DNA]</scope>
    <source>
        <strain evidence="8 9">CBS 102.39</strain>
    </source>
</reference>
<keyword evidence="3 6" id="KW-1133">Transmembrane helix</keyword>
<dbReference type="GO" id="GO:0005739">
    <property type="term" value="C:mitochondrion"/>
    <property type="evidence" value="ECO:0007669"/>
    <property type="project" value="UniProtKB-SubCell"/>
</dbReference>
<dbReference type="EMBL" id="JAACJL010000016">
    <property type="protein sequence ID" value="KAF4619584.1"/>
    <property type="molecule type" value="Genomic_DNA"/>
</dbReference>
<dbReference type="GO" id="GO:0033617">
    <property type="term" value="P:mitochondrial respiratory chain complex IV assembly"/>
    <property type="evidence" value="ECO:0007669"/>
    <property type="project" value="TreeGrafter"/>
</dbReference>
<dbReference type="PANTHER" id="PTHR28018">
    <property type="entry name" value="RESPIRATORY SUPERCOMPLEX FACTOR 2, MITOCHONDRIAL"/>
    <property type="match status" value="1"/>
</dbReference>
<dbReference type="OrthoDB" id="1915122at2759"/>
<evidence type="ECO:0000259" key="7">
    <source>
        <dbReference type="PROSITE" id="PS51503"/>
    </source>
</evidence>
<feature type="region of interest" description="Disordered" evidence="5">
    <location>
        <begin position="194"/>
        <end position="220"/>
    </location>
</feature>
<evidence type="ECO:0000313" key="9">
    <source>
        <dbReference type="Proteomes" id="UP000521872"/>
    </source>
</evidence>
<evidence type="ECO:0000313" key="8">
    <source>
        <dbReference type="EMBL" id="KAF4619584.1"/>
    </source>
</evidence>
<sequence>MKFATEDQLKAHDEASRRGAIEGALASGSVALAGSYWAHRSYPAYRRLPLSLKALGVIIVVAPCLTIQAERRGLEYDRSQWEGEGLGVLDEKDLQAAKRWDAMSMSDKIGDWSYRHQYSLILGGWASSLAVAGAIISRNKYQTYPQKIVQARMWAQGLTIGLLIVAGALTQTRRIEDARKGVKADHSWQDVLEQQEREKRAAERELQMRSGPSTSAAVAA</sequence>
<feature type="transmembrane region" description="Helical" evidence="6">
    <location>
        <begin position="149"/>
        <end position="170"/>
    </location>
</feature>
<dbReference type="AlphaFoldDB" id="A0A8H4QZB7"/>
<evidence type="ECO:0000256" key="4">
    <source>
        <dbReference type="ARBA" id="ARBA00023136"/>
    </source>
</evidence>
<keyword evidence="9" id="KW-1185">Reference proteome</keyword>
<dbReference type="PROSITE" id="PS51503">
    <property type="entry name" value="HIG1"/>
    <property type="match status" value="1"/>
</dbReference>
<accession>A0A8H4QZB7</accession>
<protein>
    <recommendedName>
        <fullName evidence="7">HIG1 domain-containing protein</fullName>
    </recommendedName>
</protein>
<feature type="transmembrane region" description="Helical" evidence="6">
    <location>
        <begin position="118"/>
        <end position="137"/>
    </location>
</feature>
<name>A0A8H4QZB7_9AGAR</name>
<dbReference type="InterPro" id="IPR040153">
    <property type="entry name" value="Rcf2"/>
</dbReference>
<keyword evidence="2 6" id="KW-0812">Transmembrane</keyword>
<evidence type="ECO:0000256" key="1">
    <source>
        <dbReference type="ARBA" id="ARBA00004173"/>
    </source>
</evidence>
<feature type="compositionally biased region" description="Polar residues" evidence="5">
    <location>
        <begin position="210"/>
        <end position="220"/>
    </location>
</feature>
<comment type="subcellular location">
    <subcellularLocation>
        <location evidence="1">Mitochondrion</location>
    </subcellularLocation>
</comment>